<dbReference type="InParanoid" id="A0A059CTB5"/>
<evidence type="ECO:0000313" key="1">
    <source>
        <dbReference type="EMBL" id="KCW81195.1"/>
    </source>
</evidence>
<proteinExistence type="predicted"/>
<dbReference type="Gramene" id="KCW81195">
    <property type="protein sequence ID" value="KCW81195"/>
    <property type="gene ID" value="EUGRSUZ_C02568"/>
</dbReference>
<name>A0A059CTB5_EUCGR</name>
<dbReference type="AlphaFoldDB" id="A0A059CTB5"/>
<protein>
    <submittedName>
        <fullName evidence="1">Uncharacterized protein</fullName>
    </submittedName>
</protein>
<gene>
    <name evidence="1" type="ORF">EUGRSUZ_C02568</name>
</gene>
<dbReference type="EMBL" id="KK198755">
    <property type="protein sequence ID" value="KCW81195.1"/>
    <property type="molecule type" value="Genomic_DNA"/>
</dbReference>
<reference evidence="1" key="1">
    <citation type="submission" date="2013-07" db="EMBL/GenBank/DDBJ databases">
        <title>The genome of Eucalyptus grandis.</title>
        <authorList>
            <person name="Schmutz J."/>
            <person name="Hayes R."/>
            <person name="Myburg A."/>
            <person name="Tuskan G."/>
            <person name="Grattapaglia D."/>
            <person name="Rokhsar D.S."/>
        </authorList>
    </citation>
    <scope>NUCLEOTIDE SEQUENCE</scope>
    <source>
        <tissue evidence="1">Leaf extractions</tissue>
    </source>
</reference>
<organism evidence="1">
    <name type="scientific">Eucalyptus grandis</name>
    <name type="common">Flooded gum</name>
    <dbReference type="NCBI Taxonomy" id="71139"/>
    <lineage>
        <taxon>Eukaryota</taxon>
        <taxon>Viridiplantae</taxon>
        <taxon>Streptophyta</taxon>
        <taxon>Embryophyta</taxon>
        <taxon>Tracheophyta</taxon>
        <taxon>Spermatophyta</taxon>
        <taxon>Magnoliopsida</taxon>
        <taxon>eudicotyledons</taxon>
        <taxon>Gunneridae</taxon>
        <taxon>Pentapetalae</taxon>
        <taxon>rosids</taxon>
        <taxon>malvids</taxon>
        <taxon>Myrtales</taxon>
        <taxon>Myrtaceae</taxon>
        <taxon>Myrtoideae</taxon>
        <taxon>Eucalypteae</taxon>
        <taxon>Eucalyptus</taxon>
    </lineage>
</organism>
<sequence>MSLKSSNNLLAIIIPALRSSNNLLSIVSHEFLLNVIFLHKLSLLSFLFTSTNSESSLTIWTIESIRTWRIFL</sequence>
<accession>A0A059CTB5</accession>